<dbReference type="GO" id="GO:0005858">
    <property type="term" value="C:axonemal dynein complex"/>
    <property type="evidence" value="ECO:0007669"/>
    <property type="project" value="TreeGrafter"/>
</dbReference>
<dbReference type="GO" id="GO:0007018">
    <property type="term" value="P:microtubule-based movement"/>
    <property type="evidence" value="ECO:0007669"/>
    <property type="project" value="InterPro"/>
</dbReference>
<dbReference type="Proteomes" id="UP000814243">
    <property type="component" value="Unassembled WGS sequence"/>
</dbReference>
<comment type="similarity">
    <text evidence="1">Belongs to the dynein heavy chain family.</text>
</comment>
<dbReference type="GO" id="GO:0051959">
    <property type="term" value="F:dynein light intermediate chain binding"/>
    <property type="evidence" value="ECO:0007669"/>
    <property type="project" value="InterPro"/>
</dbReference>
<sequence length="823" mass="95492">MEENEATAVPPEGEPAPDATPQEEGSAVPEEGPQPGRKEVAIEEPERYADEEDDLTITERKIAEVARTLSQKMSSIRKMSFTDGERVEVDKTALEAILDVSSRIAGIQRRSRLSMSTLALSHESYKDKQAKAKEARNNRMGGLKQQHRYLLENCALLLNRPNEYVLEGVYDADIHIELLDSAIAEGGRNCIVLCDALLPPCKMESGRFVPNQRGKMERTYLSDASTIGTEGKCVAMYRFKTKAIDAKNVVDDYFFVVFDVNPETNNVVSAIYHTMRRVYIPALKTCQGWEDINPPNPNSQTIINTYISKIMLFVDYLAKTKIDLDCCTRFKINYALYEDELADEEKMKLAITKTHVLEEICTYVKQWIRQITMVLVQSQQLRREPSNIGPLAELDHWRRQLTTFTSIIEHIKSEPTQILYNFYRECYAETQKEMMEAADERPFDCSEMYIFGKFETFRIRLTKVIDLFQTYITYYVLNKTTLEGIEEYASNFNKLFKNISSKTYDALDHRYNEEKEQPELPRNMPPVSGRIMWIRFYNKTINYPMDVFKQHHEVITHMNTQRCIKLYNVLSIVFTEFELIYHHAWAENVGQVRLGLIAPLLIRHPVTNMYLINFSIYIPECIREVEYMWQLGLSVPDGAQIVAFCKDKIFGNYERIKHLVDRNNQIRRSMPKLYQPLLRAQLIKLENAFQPGLSTITWTSLEIPSYCENIERVLTEVDLFVKEVVDMKEARIDAILKSITKTVLVYLPEEAVDPAVFYEENLLRRDEIAMEIQQKSWNAEIAVIELVHKFLDSVPSKAIQDLKNKWSVYKLVVVSSTKQHFMY</sequence>
<dbReference type="AlphaFoldDB" id="A0A922MR75"/>
<dbReference type="PANTHER" id="PTHR46532:SF4">
    <property type="entry name" value="AAA+ ATPASE DOMAIN-CONTAINING PROTEIN"/>
    <property type="match status" value="1"/>
</dbReference>
<evidence type="ECO:0000256" key="1">
    <source>
        <dbReference type="ARBA" id="ARBA00008887"/>
    </source>
</evidence>
<feature type="domain" description="Dynein heavy chain tail" evidence="3">
    <location>
        <begin position="358"/>
        <end position="417"/>
    </location>
</feature>
<organism evidence="4 5">
    <name type="scientific">Spodoptera exigua</name>
    <name type="common">Beet armyworm</name>
    <name type="synonym">Noctua fulgens</name>
    <dbReference type="NCBI Taxonomy" id="7107"/>
    <lineage>
        <taxon>Eukaryota</taxon>
        <taxon>Metazoa</taxon>
        <taxon>Ecdysozoa</taxon>
        <taxon>Arthropoda</taxon>
        <taxon>Hexapoda</taxon>
        <taxon>Insecta</taxon>
        <taxon>Pterygota</taxon>
        <taxon>Neoptera</taxon>
        <taxon>Endopterygota</taxon>
        <taxon>Lepidoptera</taxon>
        <taxon>Glossata</taxon>
        <taxon>Ditrysia</taxon>
        <taxon>Noctuoidea</taxon>
        <taxon>Noctuidae</taxon>
        <taxon>Amphipyrinae</taxon>
        <taxon>Spodoptera</taxon>
    </lineage>
</organism>
<feature type="region of interest" description="Disordered" evidence="2">
    <location>
        <begin position="1"/>
        <end position="54"/>
    </location>
</feature>
<accession>A0A922MR75</accession>
<evidence type="ECO:0000313" key="5">
    <source>
        <dbReference type="Proteomes" id="UP000814243"/>
    </source>
</evidence>
<dbReference type="Pfam" id="PF08385">
    <property type="entry name" value="DHC_N1"/>
    <property type="match status" value="2"/>
</dbReference>
<proteinExistence type="inferred from homology"/>
<feature type="compositionally biased region" description="Basic and acidic residues" evidence="2">
    <location>
        <begin position="36"/>
        <end position="48"/>
    </location>
</feature>
<evidence type="ECO:0000259" key="3">
    <source>
        <dbReference type="Pfam" id="PF08385"/>
    </source>
</evidence>
<dbReference type="EMBL" id="JACEFF010000215">
    <property type="protein sequence ID" value="KAH9641786.1"/>
    <property type="molecule type" value="Genomic_DNA"/>
</dbReference>
<reference evidence="4" key="1">
    <citation type="journal article" date="2021" name="G3 (Bethesda)">
        <title>Genome and transcriptome analysis of the beet armyworm Spodoptera exigua reveals targets for pest control. .</title>
        <authorList>
            <person name="Simon S."/>
            <person name="Breeschoten T."/>
            <person name="Jansen H.J."/>
            <person name="Dirks R.P."/>
            <person name="Schranz M.E."/>
            <person name="Ros V.I.D."/>
        </authorList>
    </citation>
    <scope>NUCLEOTIDE SEQUENCE</scope>
    <source>
        <strain evidence="4">TB_SE_WUR_2020</strain>
    </source>
</reference>
<dbReference type="InterPro" id="IPR013594">
    <property type="entry name" value="Dynein_heavy_tail"/>
</dbReference>
<evidence type="ECO:0000313" key="4">
    <source>
        <dbReference type="EMBL" id="KAH9641786.1"/>
    </source>
</evidence>
<dbReference type="PANTHER" id="PTHR46532">
    <property type="entry name" value="MALE FERTILITY FACTOR KL5"/>
    <property type="match status" value="1"/>
</dbReference>
<evidence type="ECO:0000256" key="2">
    <source>
        <dbReference type="SAM" id="MobiDB-lite"/>
    </source>
</evidence>
<gene>
    <name evidence="4" type="ORF">HF086_003912</name>
</gene>
<protein>
    <recommendedName>
        <fullName evidence="3">Dynein heavy chain tail domain-containing protein</fullName>
    </recommendedName>
</protein>
<comment type="caution">
    <text evidence="4">The sequence shown here is derived from an EMBL/GenBank/DDBJ whole genome shotgun (WGS) entry which is preliminary data.</text>
</comment>
<name>A0A922MR75_SPOEX</name>
<feature type="domain" description="Dynein heavy chain tail" evidence="3">
    <location>
        <begin position="509"/>
        <end position="706"/>
    </location>
</feature>
<dbReference type="GO" id="GO:0045505">
    <property type="term" value="F:dynein intermediate chain binding"/>
    <property type="evidence" value="ECO:0007669"/>
    <property type="project" value="InterPro"/>
</dbReference>
<dbReference type="InterPro" id="IPR026983">
    <property type="entry name" value="DHC"/>
</dbReference>